<feature type="compositionally biased region" description="Acidic residues" evidence="1">
    <location>
        <begin position="71"/>
        <end position="94"/>
    </location>
</feature>
<keyword evidence="3" id="KW-1185">Reference proteome</keyword>
<evidence type="ECO:0000256" key="1">
    <source>
        <dbReference type="SAM" id="MobiDB-lite"/>
    </source>
</evidence>
<gene>
    <name evidence="2" type="ORF">PSYICH_LOCUS9725</name>
</gene>
<feature type="compositionally biased region" description="Polar residues" evidence="1">
    <location>
        <begin position="98"/>
        <end position="108"/>
    </location>
</feature>
<sequence>MSMSNRTNRILGLVQSRNNIENNTDGLANKENNCTNSKNSQTKSNISDEISEPFSDDSLHDRTYAPSSTDYESESEADSEVESAEDVDSQEEIEGTVLENQEISNVDQNEWGPIKAGEYSLPKSIDDNSKIEVSTRGQASNDLWKEHRSNMLMASNFGTVYK</sequence>
<accession>A0A9P0GHG3</accession>
<reference evidence="2" key="1">
    <citation type="submission" date="2022-01" db="EMBL/GenBank/DDBJ databases">
        <authorList>
            <person name="King R."/>
        </authorList>
    </citation>
    <scope>NUCLEOTIDE SEQUENCE</scope>
</reference>
<dbReference type="EMBL" id="OV651816">
    <property type="protein sequence ID" value="CAH1109327.1"/>
    <property type="molecule type" value="Genomic_DNA"/>
</dbReference>
<proteinExistence type="predicted"/>
<protein>
    <submittedName>
        <fullName evidence="2">Uncharacterized protein</fullName>
    </submittedName>
</protein>
<feature type="region of interest" description="Disordered" evidence="1">
    <location>
        <begin position="14"/>
        <end position="124"/>
    </location>
</feature>
<dbReference type="Proteomes" id="UP001153636">
    <property type="component" value="Chromosome 4"/>
</dbReference>
<evidence type="ECO:0000313" key="2">
    <source>
        <dbReference type="EMBL" id="CAH1109327.1"/>
    </source>
</evidence>
<feature type="compositionally biased region" description="Polar residues" evidence="1">
    <location>
        <begin position="15"/>
        <end position="48"/>
    </location>
</feature>
<organism evidence="2 3">
    <name type="scientific">Psylliodes chrysocephalus</name>
    <dbReference type="NCBI Taxonomy" id="3402493"/>
    <lineage>
        <taxon>Eukaryota</taxon>
        <taxon>Metazoa</taxon>
        <taxon>Ecdysozoa</taxon>
        <taxon>Arthropoda</taxon>
        <taxon>Hexapoda</taxon>
        <taxon>Insecta</taxon>
        <taxon>Pterygota</taxon>
        <taxon>Neoptera</taxon>
        <taxon>Endopterygota</taxon>
        <taxon>Coleoptera</taxon>
        <taxon>Polyphaga</taxon>
        <taxon>Cucujiformia</taxon>
        <taxon>Chrysomeloidea</taxon>
        <taxon>Chrysomelidae</taxon>
        <taxon>Galerucinae</taxon>
        <taxon>Alticini</taxon>
        <taxon>Psylliodes</taxon>
    </lineage>
</organism>
<evidence type="ECO:0000313" key="3">
    <source>
        <dbReference type="Proteomes" id="UP001153636"/>
    </source>
</evidence>
<name>A0A9P0GHG3_9CUCU</name>
<dbReference type="AlphaFoldDB" id="A0A9P0GHG3"/>